<name>A0A2G8LDW7_STIJA</name>
<dbReference type="Pfam" id="PF16188">
    <property type="entry name" value="Peptidase_M24_C"/>
    <property type="match status" value="1"/>
</dbReference>
<dbReference type="FunFam" id="3.40.350.10:FF:000003">
    <property type="entry name" value="Xaa-pro aminopeptidase P"/>
    <property type="match status" value="1"/>
</dbReference>
<dbReference type="PANTHER" id="PTHR43763">
    <property type="entry name" value="XAA-PRO AMINOPEPTIDASE 1"/>
    <property type="match status" value="1"/>
</dbReference>
<dbReference type="AlphaFoldDB" id="A0A2G8LDW7"/>
<dbReference type="EMBL" id="MRZV01000113">
    <property type="protein sequence ID" value="PIK58417.1"/>
    <property type="molecule type" value="Genomic_DNA"/>
</dbReference>
<keyword evidence="8" id="KW-1185">Reference proteome</keyword>
<comment type="similarity">
    <text evidence="1">Belongs to the peptidase M24B family.</text>
</comment>
<dbReference type="GO" id="GO:0070006">
    <property type="term" value="F:metalloaminopeptidase activity"/>
    <property type="evidence" value="ECO:0007669"/>
    <property type="project" value="InterPro"/>
</dbReference>
<evidence type="ECO:0000259" key="6">
    <source>
        <dbReference type="Pfam" id="PF16188"/>
    </source>
</evidence>
<dbReference type="Pfam" id="PF16189">
    <property type="entry name" value="Creatinase_N_2"/>
    <property type="match status" value="1"/>
</dbReference>
<dbReference type="InterPro" id="IPR032416">
    <property type="entry name" value="Peptidase_M24_C"/>
</dbReference>
<reference evidence="7 8" key="1">
    <citation type="journal article" date="2017" name="PLoS Biol.">
        <title>The sea cucumber genome provides insights into morphological evolution and visceral regeneration.</title>
        <authorList>
            <person name="Zhang X."/>
            <person name="Sun L."/>
            <person name="Yuan J."/>
            <person name="Sun Y."/>
            <person name="Gao Y."/>
            <person name="Zhang L."/>
            <person name="Li S."/>
            <person name="Dai H."/>
            <person name="Hamel J.F."/>
            <person name="Liu C."/>
            <person name="Yu Y."/>
            <person name="Liu S."/>
            <person name="Lin W."/>
            <person name="Guo K."/>
            <person name="Jin S."/>
            <person name="Xu P."/>
            <person name="Storey K.B."/>
            <person name="Huan P."/>
            <person name="Zhang T."/>
            <person name="Zhou Y."/>
            <person name="Zhang J."/>
            <person name="Lin C."/>
            <person name="Li X."/>
            <person name="Xing L."/>
            <person name="Huo D."/>
            <person name="Sun M."/>
            <person name="Wang L."/>
            <person name="Mercier A."/>
            <person name="Li F."/>
            <person name="Yang H."/>
            <person name="Xiang J."/>
        </authorList>
    </citation>
    <scope>NUCLEOTIDE SEQUENCE [LARGE SCALE GENOMIC DNA]</scope>
    <source>
        <strain evidence="7">Shaxun</strain>
        <tissue evidence="7">Muscle</tissue>
    </source>
</reference>
<feature type="domain" description="Peptidase M24 C-terminal" evidence="6">
    <location>
        <begin position="631"/>
        <end position="691"/>
    </location>
</feature>
<dbReference type="InterPro" id="IPR029149">
    <property type="entry name" value="Creatin/AminoP/Spt16_N"/>
</dbReference>
<accession>A0A2G8LDW7</accession>
<dbReference type="STRING" id="307972.A0A2G8LDW7"/>
<dbReference type="PANTHER" id="PTHR43763:SF18">
    <property type="entry name" value="XAA-PRO AMINOPEPTIDASE 1"/>
    <property type="match status" value="1"/>
</dbReference>
<dbReference type="Pfam" id="PF01321">
    <property type="entry name" value="Creatinase_N"/>
    <property type="match status" value="1"/>
</dbReference>
<dbReference type="Pfam" id="PF00557">
    <property type="entry name" value="Peptidase_M24"/>
    <property type="match status" value="1"/>
</dbReference>
<organism evidence="7 8">
    <name type="scientific">Stichopus japonicus</name>
    <name type="common">Sea cucumber</name>
    <dbReference type="NCBI Taxonomy" id="307972"/>
    <lineage>
        <taxon>Eukaryota</taxon>
        <taxon>Metazoa</taxon>
        <taxon>Echinodermata</taxon>
        <taxon>Eleutherozoa</taxon>
        <taxon>Echinozoa</taxon>
        <taxon>Holothuroidea</taxon>
        <taxon>Aspidochirotacea</taxon>
        <taxon>Aspidochirotida</taxon>
        <taxon>Stichopodidae</taxon>
        <taxon>Apostichopus</taxon>
    </lineage>
</organism>
<dbReference type="Gene3D" id="3.90.230.10">
    <property type="entry name" value="Creatinase/methionine aminopeptidase superfamily"/>
    <property type="match status" value="1"/>
</dbReference>
<evidence type="ECO:0000313" key="7">
    <source>
        <dbReference type="EMBL" id="PIK58417.1"/>
    </source>
</evidence>
<evidence type="ECO:0000256" key="2">
    <source>
        <dbReference type="ARBA" id="ARBA00022723"/>
    </source>
</evidence>
<keyword evidence="2" id="KW-0479">Metal-binding</keyword>
<keyword evidence="3" id="KW-0378">Hydrolase</keyword>
<proteinExistence type="inferred from homology"/>
<dbReference type="FunFam" id="3.90.230.10:FF:000009">
    <property type="entry name" value="xaa-Pro aminopeptidase 2"/>
    <property type="match status" value="1"/>
</dbReference>
<dbReference type="InterPro" id="IPR000587">
    <property type="entry name" value="Creatinase_N"/>
</dbReference>
<dbReference type="InterPro" id="IPR036005">
    <property type="entry name" value="Creatinase/aminopeptidase-like"/>
</dbReference>
<dbReference type="InterPro" id="IPR050422">
    <property type="entry name" value="X-Pro_aminopeptidase_P"/>
</dbReference>
<evidence type="ECO:0000313" key="8">
    <source>
        <dbReference type="Proteomes" id="UP000230750"/>
    </source>
</evidence>
<dbReference type="Proteomes" id="UP000230750">
    <property type="component" value="Unassembled WGS sequence"/>
</dbReference>
<dbReference type="InterPro" id="IPR000994">
    <property type="entry name" value="Pept_M24"/>
</dbReference>
<dbReference type="GO" id="GO:0046872">
    <property type="term" value="F:metal ion binding"/>
    <property type="evidence" value="ECO:0007669"/>
    <property type="project" value="UniProtKB-KW"/>
</dbReference>
<comment type="caution">
    <text evidence="7">The sequence shown here is derived from an EMBL/GenBank/DDBJ whole genome shotgun (WGS) entry which is preliminary data.</text>
</comment>
<evidence type="ECO:0000259" key="4">
    <source>
        <dbReference type="Pfam" id="PF00557"/>
    </source>
</evidence>
<feature type="domain" description="Peptidase M24" evidence="4">
    <location>
        <begin position="393"/>
        <end position="619"/>
    </location>
</feature>
<dbReference type="SUPFAM" id="SSF53092">
    <property type="entry name" value="Creatinase/prolidase N-terminal domain"/>
    <property type="match status" value="1"/>
</dbReference>
<gene>
    <name evidence="7" type="ORF">BSL78_04638</name>
</gene>
<evidence type="ECO:0000256" key="1">
    <source>
        <dbReference type="ARBA" id="ARBA00008766"/>
    </source>
</evidence>
<sequence length="724" mass="81801">MHRRLAQWPILHLVTSSPIEAGHDANIALPKQRVRRQDESVRDCTAVPPTYPETTVMTDEQLLKLREYMDLNDIEAYIIPSEDAHQSEYIAEADERRLFVSGFDGSAGLAIVTTNRAAVWVDGRYFLQAKMQLDCNWVSQEIGEPNVPSPADWLLAESTDEGLGASLSSGAKVGFDPTLLSISTYFSYNETFEASDRGIMLQSIEDNLVDRIWVDMEGEKPAYPGDELLILEHEYTGRTWEEKIFDTSAGYDTIRELMAEKDADALVVTKLDEIAWIFNLRGADIPYNPMFISYAIIETDAIKLYLYDMTTRAVQEIEDHLKQGSCTPTANCITIKDYDAFLGDLEDIGSTKKVWHSDTGSYAIYERVAEDNRIMEASPILLMKARKNPTEMEGLRQACKKDSISLCELFGWIQEKVDAMTDEQATTGDLTYLSELIIEDEAYKVRERWGHEFTGHSFKSISAFAEHGAIIHYSSSETTDVPVTKQGTYMLDSGSQFKDGTTDITRTLHYGTPTAFEKEAYTRVLMGHIDLVNTNFRSGVYGRDIDAIAREPLWSNGLDYRHGTGHGIGHFLNVHEGPINIGNYPGEQPMQTGVFLSDEPGYYEDGSFGIRLENDMIVVDAVTDHSFSTYEYMTFEMISLVPFDPNLIDFTMLSPAQLEWYNVYTERVRNEIGPALSDRARNWMERNTYPIEYTFTVNSGSTEPLSVLMTATCLIISVRLLNLY</sequence>
<evidence type="ECO:0000256" key="3">
    <source>
        <dbReference type="ARBA" id="ARBA00022801"/>
    </source>
</evidence>
<evidence type="ECO:0008006" key="9">
    <source>
        <dbReference type="Google" id="ProtNLM"/>
    </source>
</evidence>
<dbReference type="OrthoDB" id="9995434at2759"/>
<dbReference type="InterPro" id="IPR033740">
    <property type="entry name" value="Pept_M24B"/>
</dbReference>
<feature type="domain" description="Creatinase N-terminal" evidence="5">
    <location>
        <begin position="62"/>
        <end position="193"/>
    </location>
</feature>
<dbReference type="Gene3D" id="3.40.350.10">
    <property type="entry name" value="Creatinase/prolidase N-terminal domain"/>
    <property type="match status" value="2"/>
</dbReference>
<dbReference type="SUPFAM" id="SSF55920">
    <property type="entry name" value="Creatinase/aminopeptidase"/>
    <property type="match status" value="1"/>
</dbReference>
<dbReference type="CDD" id="cd01085">
    <property type="entry name" value="APP"/>
    <property type="match status" value="1"/>
</dbReference>
<protein>
    <recommendedName>
        <fullName evidence="9">Xaa-Pro aminopeptidase 1</fullName>
    </recommendedName>
</protein>
<evidence type="ECO:0000259" key="5">
    <source>
        <dbReference type="Pfam" id="PF01321"/>
    </source>
</evidence>